<proteinExistence type="predicted"/>
<dbReference type="Proteomes" id="UP000017836">
    <property type="component" value="Unassembled WGS sequence"/>
</dbReference>
<dbReference type="EMBL" id="KI395683">
    <property type="protein sequence ID" value="ERM97910.1"/>
    <property type="molecule type" value="Genomic_DNA"/>
</dbReference>
<dbReference type="Gramene" id="ERM97910">
    <property type="protein sequence ID" value="ERM97910"/>
    <property type="gene ID" value="AMTR_s05206p00001000"/>
</dbReference>
<dbReference type="AlphaFoldDB" id="U5CL40"/>
<organism evidence="1 2">
    <name type="scientific">Amborella trichopoda</name>
    <dbReference type="NCBI Taxonomy" id="13333"/>
    <lineage>
        <taxon>Eukaryota</taxon>
        <taxon>Viridiplantae</taxon>
        <taxon>Streptophyta</taxon>
        <taxon>Embryophyta</taxon>
        <taxon>Tracheophyta</taxon>
        <taxon>Spermatophyta</taxon>
        <taxon>Magnoliopsida</taxon>
        <taxon>Amborellales</taxon>
        <taxon>Amborellaceae</taxon>
        <taxon>Amborella</taxon>
    </lineage>
</organism>
<accession>U5CL40</accession>
<sequence length="104" mass="11633">MLARLGHACASRARLRGSRTLARLRHTVTLALCPNSPARAYARLGQADVTRPRQDTFSSPPLLSYKPGHALFTRPRQKHLLSLAFRANPGTHLLRDPRQNTFLP</sequence>
<keyword evidence="2" id="KW-1185">Reference proteome</keyword>
<protein>
    <submittedName>
        <fullName evidence="1">Uncharacterized protein</fullName>
    </submittedName>
</protein>
<evidence type="ECO:0000313" key="2">
    <source>
        <dbReference type="Proteomes" id="UP000017836"/>
    </source>
</evidence>
<dbReference type="HOGENOM" id="CLU_2253782_0_0_1"/>
<gene>
    <name evidence="1" type="ORF">AMTR_s05206p00001000</name>
</gene>
<evidence type="ECO:0000313" key="1">
    <source>
        <dbReference type="EMBL" id="ERM97910.1"/>
    </source>
</evidence>
<reference evidence="2" key="1">
    <citation type="journal article" date="2013" name="Science">
        <title>The Amborella genome and the evolution of flowering plants.</title>
        <authorList>
            <consortium name="Amborella Genome Project"/>
        </authorList>
    </citation>
    <scope>NUCLEOTIDE SEQUENCE [LARGE SCALE GENOMIC DNA]</scope>
</reference>
<name>U5CL40_AMBTC</name>